<dbReference type="SUPFAM" id="SSF53850">
    <property type="entry name" value="Periplasmic binding protein-like II"/>
    <property type="match status" value="1"/>
</dbReference>
<dbReference type="InterPro" id="IPR005119">
    <property type="entry name" value="LysR_subst-bd"/>
</dbReference>
<keyword evidence="4" id="KW-0804">Transcription</keyword>
<comment type="caution">
    <text evidence="6">The sequence shown here is derived from an EMBL/GenBank/DDBJ whole genome shotgun (WGS) entry which is preliminary data.</text>
</comment>
<dbReference type="Gene3D" id="1.10.10.10">
    <property type="entry name" value="Winged helix-like DNA-binding domain superfamily/Winged helix DNA-binding domain"/>
    <property type="match status" value="1"/>
</dbReference>
<dbReference type="SUPFAM" id="SSF46785">
    <property type="entry name" value="Winged helix' DNA-binding domain"/>
    <property type="match status" value="1"/>
</dbReference>
<dbReference type="InterPro" id="IPR036388">
    <property type="entry name" value="WH-like_DNA-bd_sf"/>
</dbReference>
<feature type="domain" description="HTH lysR-type" evidence="5">
    <location>
        <begin position="2"/>
        <end position="59"/>
    </location>
</feature>
<keyword evidence="7" id="KW-1185">Reference proteome</keyword>
<dbReference type="Pfam" id="PF03466">
    <property type="entry name" value="LysR_substrate"/>
    <property type="match status" value="1"/>
</dbReference>
<evidence type="ECO:0000259" key="5">
    <source>
        <dbReference type="PROSITE" id="PS50931"/>
    </source>
</evidence>
<dbReference type="PROSITE" id="PS50931">
    <property type="entry name" value="HTH_LYSR"/>
    <property type="match status" value="1"/>
</dbReference>
<dbReference type="InterPro" id="IPR036390">
    <property type="entry name" value="WH_DNA-bd_sf"/>
</dbReference>
<protein>
    <recommendedName>
        <fullName evidence="5">HTH lysR-type domain-containing protein</fullName>
    </recommendedName>
</protein>
<dbReference type="GO" id="GO:0003700">
    <property type="term" value="F:DNA-binding transcription factor activity"/>
    <property type="evidence" value="ECO:0007669"/>
    <property type="project" value="InterPro"/>
</dbReference>
<evidence type="ECO:0000256" key="3">
    <source>
        <dbReference type="ARBA" id="ARBA00023125"/>
    </source>
</evidence>
<evidence type="ECO:0000313" key="6">
    <source>
        <dbReference type="EMBL" id="OZI37483.1"/>
    </source>
</evidence>
<dbReference type="FunFam" id="1.10.10.10:FF:000001">
    <property type="entry name" value="LysR family transcriptional regulator"/>
    <property type="match status" value="1"/>
</dbReference>
<dbReference type="PRINTS" id="PR00039">
    <property type="entry name" value="HTHLYSR"/>
</dbReference>
<keyword evidence="2" id="KW-0805">Transcription regulation</keyword>
<dbReference type="RefSeq" id="WP_094851589.1">
    <property type="nucleotide sequence ID" value="NZ_NEVM01000001.1"/>
</dbReference>
<accession>A0A261SMF2</accession>
<dbReference type="Proteomes" id="UP000216020">
    <property type="component" value="Unassembled WGS sequence"/>
</dbReference>
<dbReference type="EMBL" id="NEVM01000001">
    <property type="protein sequence ID" value="OZI37483.1"/>
    <property type="molecule type" value="Genomic_DNA"/>
</dbReference>
<name>A0A261SMF2_9BORD</name>
<evidence type="ECO:0000256" key="1">
    <source>
        <dbReference type="ARBA" id="ARBA00009437"/>
    </source>
</evidence>
<dbReference type="PANTHER" id="PTHR30346:SF0">
    <property type="entry name" value="HCA OPERON TRANSCRIPTIONAL ACTIVATOR HCAR"/>
    <property type="match status" value="1"/>
</dbReference>
<dbReference type="Pfam" id="PF00126">
    <property type="entry name" value="HTH_1"/>
    <property type="match status" value="1"/>
</dbReference>
<dbReference type="Gene3D" id="3.40.190.10">
    <property type="entry name" value="Periplasmic binding protein-like II"/>
    <property type="match status" value="2"/>
</dbReference>
<reference evidence="7" key="1">
    <citation type="submission" date="2017-05" db="EMBL/GenBank/DDBJ databases">
        <title>Complete and WGS of Bordetella genogroups.</title>
        <authorList>
            <person name="Spilker T."/>
            <person name="Lipuma J."/>
        </authorList>
    </citation>
    <scope>NUCLEOTIDE SEQUENCE [LARGE SCALE GENOMIC DNA]</scope>
    <source>
        <strain evidence="7">AU16122</strain>
    </source>
</reference>
<dbReference type="CDD" id="cd08414">
    <property type="entry name" value="PBP2_LTTR_aromatics_like"/>
    <property type="match status" value="1"/>
</dbReference>
<organism evidence="6 7">
    <name type="scientific">Bordetella genomosp. 10</name>
    <dbReference type="NCBI Taxonomy" id="1416804"/>
    <lineage>
        <taxon>Bacteria</taxon>
        <taxon>Pseudomonadati</taxon>
        <taxon>Pseudomonadota</taxon>
        <taxon>Betaproteobacteria</taxon>
        <taxon>Burkholderiales</taxon>
        <taxon>Alcaligenaceae</taxon>
        <taxon>Bordetella</taxon>
    </lineage>
</organism>
<evidence type="ECO:0000313" key="7">
    <source>
        <dbReference type="Proteomes" id="UP000216020"/>
    </source>
</evidence>
<dbReference type="GO" id="GO:0003677">
    <property type="term" value="F:DNA binding"/>
    <property type="evidence" value="ECO:0007669"/>
    <property type="project" value="UniProtKB-KW"/>
</dbReference>
<sequence length="313" mass="33862">MINSRLLRQFIAVAEELHYGRAAARVGIAQSPLSQAIQKLEAHVGTPLFVRNKRSVALTPAGAVFLEEAYQWLRYETVAIQRTLGASSGGTGQLAIGFIGSVGYGFMPELISRFRLEYPQVRLRVVEMTTKDQLEQMQGRALDVGMLRTPLPVAAPQIQTRFYQRDVLVVALSRSHPLAGRKRIDLRELAGESFISFSREKVPAAHAQLISVCGAAGFYPNIEQECSQIASVICLIAAGLSVALVSGNLTSLMHPKVCYVPISNRTSALDQEVSIAWRRNDANPALHSFLEVARALGTGARNAPAVPAGGGMA</sequence>
<dbReference type="InterPro" id="IPR000847">
    <property type="entry name" value="LysR_HTH_N"/>
</dbReference>
<dbReference type="PANTHER" id="PTHR30346">
    <property type="entry name" value="TRANSCRIPTIONAL DUAL REGULATOR HCAR-RELATED"/>
    <property type="match status" value="1"/>
</dbReference>
<dbReference type="OrthoDB" id="9157176at2"/>
<proteinExistence type="inferred from homology"/>
<dbReference type="GO" id="GO:0032993">
    <property type="term" value="C:protein-DNA complex"/>
    <property type="evidence" value="ECO:0007669"/>
    <property type="project" value="TreeGrafter"/>
</dbReference>
<gene>
    <name evidence="6" type="ORF">CAL29_03490</name>
</gene>
<comment type="similarity">
    <text evidence="1">Belongs to the LysR transcriptional regulatory family.</text>
</comment>
<evidence type="ECO:0000256" key="4">
    <source>
        <dbReference type="ARBA" id="ARBA00023163"/>
    </source>
</evidence>
<evidence type="ECO:0000256" key="2">
    <source>
        <dbReference type="ARBA" id="ARBA00023015"/>
    </source>
</evidence>
<dbReference type="AlphaFoldDB" id="A0A261SMF2"/>
<keyword evidence="3" id="KW-0238">DNA-binding</keyword>